<protein>
    <submittedName>
        <fullName evidence="7">CCZ1 homolog, vacuolar protein trafficking and biogenesis associated</fullName>
    </submittedName>
</protein>
<dbReference type="InParanoid" id="A0A669BRF9"/>
<reference evidence="7" key="2">
    <citation type="submission" date="2025-09" db="UniProtKB">
        <authorList>
            <consortium name="Ensembl"/>
        </authorList>
    </citation>
    <scope>IDENTIFICATION</scope>
</reference>
<evidence type="ECO:0000256" key="2">
    <source>
        <dbReference type="ARBA" id="ARBA00008839"/>
    </source>
</evidence>
<evidence type="ECO:0000313" key="8">
    <source>
        <dbReference type="Proteomes" id="UP000005207"/>
    </source>
</evidence>
<evidence type="ECO:0000259" key="5">
    <source>
        <dbReference type="Pfam" id="PF19032"/>
    </source>
</evidence>
<evidence type="ECO:0000259" key="6">
    <source>
        <dbReference type="Pfam" id="PF19033"/>
    </source>
</evidence>
<dbReference type="PANTHER" id="PTHR13056">
    <property type="entry name" value="VACUOLAR FUSION PROTEIN CCZ1 HOMOLOG-RELATED"/>
    <property type="match status" value="1"/>
</dbReference>
<feature type="compositionally biased region" description="Acidic residues" evidence="3">
    <location>
        <begin position="734"/>
        <end position="744"/>
    </location>
</feature>
<gene>
    <name evidence="7" type="primary">CCZ1B</name>
    <name evidence="7" type="synonym">dlgap5</name>
</gene>
<dbReference type="InterPro" id="IPR043987">
    <property type="entry name" value="CCZ1/INTU/HSP4_longin_1"/>
</dbReference>
<accession>A0A669BRF9</accession>
<dbReference type="Pfam" id="PF03359">
    <property type="entry name" value="GKAP"/>
    <property type="match status" value="1"/>
</dbReference>
<reference evidence="7" key="1">
    <citation type="submission" date="2025-08" db="UniProtKB">
        <authorList>
            <consortium name="Ensembl"/>
        </authorList>
    </citation>
    <scope>IDENTIFICATION</scope>
</reference>
<dbReference type="Pfam" id="PF19033">
    <property type="entry name" value="Intu_longin_3"/>
    <property type="match status" value="1"/>
</dbReference>
<feature type="region of interest" description="Disordered" evidence="3">
    <location>
        <begin position="598"/>
        <end position="780"/>
    </location>
</feature>
<dbReference type="Pfam" id="PF19031">
    <property type="entry name" value="Intu_longin_1"/>
    <property type="match status" value="1"/>
</dbReference>
<dbReference type="PANTHER" id="PTHR13056:SF0">
    <property type="entry name" value="VACUOLAR FUSION PROTEIN CCZ1 HOMOLOG-RELATED"/>
    <property type="match status" value="1"/>
</dbReference>
<dbReference type="InterPro" id="IPR013176">
    <property type="entry name" value="Ccz1"/>
</dbReference>
<dbReference type="GO" id="GO:0023052">
    <property type="term" value="P:signaling"/>
    <property type="evidence" value="ECO:0007669"/>
    <property type="project" value="InterPro"/>
</dbReference>
<feature type="region of interest" description="Disordered" evidence="3">
    <location>
        <begin position="825"/>
        <end position="865"/>
    </location>
</feature>
<feature type="compositionally biased region" description="Low complexity" evidence="3">
    <location>
        <begin position="618"/>
        <end position="630"/>
    </location>
</feature>
<feature type="region of interest" description="Disordered" evidence="3">
    <location>
        <begin position="1310"/>
        <end position="1353"/>
    </location>
</feature>
<feature type="compositionally biased region" description="Pro residues" evidence="3">
    <location>
        <begin position="839"/>
        <end position="858"/>
    </location>
</feature>
<dbReference type="Pfam" id="PF19032">
    <property type="entry name" value="Intu_longin_2"/>
    <property type="match status" value="1"/>
</dbReference>
<feature type="compositionally biased region" description="Low complexity" evidence="3">
    <location>
        <begin position="990"/>
        <end position="1005"/>
    </location>
</feature>
<keyword evidence="8" id="KW-1185">Reference proteome</keyword>
<feature type="compositionally biased region" description="Polar residues" evidence="3">
    <location>
        <begin position="605"/>
        <end position="617"/>
    </location>
</feature>
<dbReference type="GO" id="GO:0035658">
    <property type="term" value="C:Mon1-Ccz1 complex"/>
    <property type="evidence" value="ECO:0007669"/>
    <property type="project" value="InterPro"/>
</dbReference>
<evidence type="ECO:0000313" key="7">
    <source>
        <dbReference type="Ensembl" id="ENSONIP00000037963.1"/>
    </source>
</evidence>
<feature type="compositionally biased region" description="Basic and acidic residues" evidence="3">
    <location>
        <begin position="1312"/>
        <end position="1329"/>
    </location>
</feature>
<feature type="domain" description="CCZ1/INTU/HSP4 first Longin" evidence="4">
    <location>
        <begin position="59"/>
        <end position="185"/>
    </location>
</feature>
<name>A0A669BRF9_ORENI</name>
<dbReference type="InterPro" id="IPR005026">
    <property type="entry name" value="SAPAP"/>
</dbReference>
<evidence type="ECO:0000256" key="3">
    <source>
        <dbReference type="SAM" id="MobiDB-lite"/>
    </source>
</evidence>
<evidence type="ECO:0000259" key="4">
    <source>
        <dbReference type="Pfam" id="PF19031"/>
    </source>
</evidence>
<organism evidence="7 8">
    <name type="scientific">Oreochromis niloticus</name>
    <name type="common">Nile tilapia</name>
    <name type="synonym">Tilapia nilotica</name>
    <dbReference type="NCBI Taxonomy" id="8128"/>
    <lineage>
        <taxon>Eukaryota</taxon>
        <taxon>Metazoa</taxon>
        <taxon>Chordata</taxon>
        <taxon>Craniata</taxon>
        <taxon>Vertebrata</taxon>
        <taxon>Euteleostomi</taxon>
        <taxon>Actinopterygii</taxon>
        <taxon>Neopterygii</taxon>
        <taxon>Teleostei</taxon>
        <taxon>Neoteleostei</taxon>
        <taxon>Acanthomorphata</taxon>
        <taxon>Ovalentaria</taxon>
        <taxon>Cichlomorphae</taxon>
        <taxon>Cichliformes</taxon>
        <taxon>Cichlidae</taxon>
        <taxon>African cichlids</taxon>
        <taxon>Pseudocrenilabrinae</taxon>
        <taxon>Oreochromini</taxon>
        <taxon>Oreochromis</taxon>
    </lineage>
</organism>
<dbReference type="InterPro" id="IPR043988">
    <property type="entry name" value="CCZ1/INTU_longin_2"/>
</dbReference>
<dbReference type="InterPro" id="IPR043989">
    <property type="entry name" value="CCZ1/INTU/HSP4_longin_3"/>
</dbReference>
<feature type="region of interest" description="Disordered" evidence="3">
    <location>
        <begin position="974"/>
        <end position="1005"/>
    </location>
</feature>
<dbReference type="GO" id="GO:0016192">
    <property type="term" value="P:vesicle-mediated transport"/>
    <property type="evidence" value="ECO:0007669"/>
    <property type="project" value="InterPro"/>
</dbReference>
<feature type="compositionally biased region" description="Basic and acidic residues" evidence="3">
    <location>
        <begin position="719"/>
        <end position="733"/>
    </location>
</feature>
<feature type="domain" description="CCZ1/INTU/HPS4 third Longin" evidence="6">
    <location>
        <begin position="407"/>
        <end position="471"/>
    </location>
</feature>
<sequence>MDLCHYITGCCCLCFVGTRHANQTATGAKERQTQVTLMLMISPKMASGMQEKQYTPSLLSFFIYNPTFGPREGEEEKKILFYHPSDVEKNEKIRNVGLCEAIVQFTRTFCPTKPAKSLHTQKNRQFFFEPEENFWMVMVVRNPMIEKPNKDGKPPTVEYQEEEMLDTVYGAVVRQCYSMYKLFNGTFSRAMQAGGVELLMQKLEKFFYRYLQTLHLQSCDLLDVFGGISFFPLDKMTYLKIQSFVNRVEESLSLIKYTAFLYNDQLIWSGLEQDDMRILYKYLTTSLFPRHSEPELAGRDSPMRPEVAGNLLHYGRFLTGPANLKDPEAKFRFPKIFVSAEDGYEELHLIVYKAMSAAACFMISASVELTREFCEQLDSLVGPQLTLLASDICEQFTINRRISGPEKEPQFKFIYFNHMNLAEKSTIHMRKTASVCLTSVHPDLMKILGDINCDFARYLIMESRFAHLRQRDTSVSMLRVKMSRRRSHSQKENRERNVNTRRQLDKLQELEMSSLDASIAVANMSIIQEKTKNNEKPVKGKAVEDRLKQLERWKERKALEKEKEKRERERKGVFKIGLYHPTGTITSLPAVPDASTKIKEKKANTAPSQSIRVTRSMKQQQQVQKPLKIQDPNTGVKKGQPAVERSTRTRVASAKPASTTTKTKEAPAVQALSTRSANRPPVLVVKGKPKDKTAVSDARTTRSRANLNPVAPLSGAQRNCKEAVNDAIHHAVSEEPELTEPEMQDIEKTPSPPSPTPCAEEEDMVVDQSPAKPVPADLVPSTSSFAPEGFLFQAPTGLSSFKFEPLTPRSADSFLTPSSSFNLPPATVFSDEQSESCPPKSPLRSPPHTSPTVAPPSPGGSVETKHDVPYFRSEMANETERLTSLSLHWESKVEDESIPEEMRDRMRTAVGQARLLMKERFNQFSGLVDDCELGRGEKITTCTDLQGFWDMVYYQVEDVNKKFDALKEAEGRGWVEEHKPPPRQKKVVKKQPAAPAKPAGTNAAAKARLAAAKAAMKAKKQAAEAEKAAGAANTEDGLVLSSQNPHPQAGAQKQDTVVFDGGFFQVESPAKQSVRRSSHLNAAVLPGVSPCSTYLSPRRVTRRSLALAQTPVQHVHTPAHLRLTLRQTPEPKSQCGTPQATHSRRDTVNISMDFSPVKEVISDDTQTDGCPAQVSEKVSTDIPSVPQLLPAICLVKELDEPAEDVTVDGPVSPAVPVSPCKQPAVSPAPEPSSALSFTLSPCATPSQPSVSSPAVQGLVETLCHTPDSTVVEEISGLDFERYLQPSDRCSLTPRDTVATETLSPMAVDVEMESPKRQPTDFLTEKESGTDSRVCLASVHPRPEGQDTPVSLSE</sequence>
<feature type="compositionally biased region" description="Low complexity" evidence="3">
    <location>
        <begin position="652"/>
        <end position="661"/>
    </location>
</feature>
<dbReference type="GeneTree" id="ENSGT00390000004713"/>
<evidence type="ECO:0000256" key="1">
    <source>
        <dbReference type="ARBA" id="ARBA00005352"/>
    </source>
</evidence>
<proteinExistence type="inferred from homology"/>
<feature type="domain" description="CCZ1/INTU second Longin" evidence="5">
    <location>
        <begin position="255"/>
        <end position="380"/>
    </location>
</feature>
<dbReference type="Proteomes" id="UP000005207">
    <property type="component" value="Unplaced"/>
</dbReference>
<comment type="similarity">
    <text evidence="1">Belongs to the CCZ1 family.</text>
</comment>
<comment type="similarity">
    <text evidence="2">Belongs to the SAPAP family.</text>
</comment>
<dbReference type="Ensembl" id="ENSONIT00000063938.1">
    <property type="protein sequence ID" value="ENSONIP00000037963.1"/>
    <property type="gene ID" value="ENSONIG00000019834.2"/>
</dbReference>